<sequence length="50" mass="5575">MKFRKSFIMIVFIVSLVSYSDANAETISIETASWPADLSAFVSNRTIDDS</sequence>
<evidence type="ECO:0000256" key="1">
    <source>
        <dbReference type="SAM" id="SignalP"/>
    </source>
</evidence>
<comment type="caution">
    <text evidence="2">The sequence shown here is derived from an EMBL/GenBank/DDBJ whole genome shotgun (WGS) entry which is preliminary data.</text>
</comment>
<keyword evidence="1" id="KW-0732">Signal</keyword>
<dbReference type="Proteomes" id="UP000232122">
    <property type="component" value="Unassembled WGS sequence"/>
</dbReference>
<protein>
    <submittedName>
        <fullName evidence="2">Uncharacterized protein</fullName>
    </submittedName>
</protein>
<feature type="chain" id="PRO_5042199184" evidence="1">
    <location>
        <begin position="25"/>
        <end position="50"/>
    </location>
</feature>
<proteinExistence type="predicted"/>
<gene>
    <name evidence="2" type="ORF">CH379_018985</name>
</gene>
<feature type="signal peptide" evidence="1">
    <location>
        <begin position="1"/>
        <end position="24"/>
    </location>
</feature>
<dbReference type="AlphaFoldDB" id="A0AAE4QUB9"/>
<keyword evidence="3" id="KW-1185">Reference proteome</keyword>
<accession>A0AAE4QUB9</accession>
<dbReference type="EMBL" id="NPEF02000031">
    <property type="protein sequence ID" value="MDV6237719.1"/>
    <property type="molecule type" value="Genomic_DNA"/>
</dbReference>
<organism evidence="2 3">
    <name type="scientific">Leptospira ellisii</name>
    <dbReference type="NCBI Taxonomy" id="2023197"/>
    <lineage>
        <taxon>Bacteria</taxon>
        <taxon>Pseudomonadati</taxon>
        <taxon>Spirochaetota</taxon>
        <taxon>Spirochaetia</taxon>
        <taxon>Leptospirales</taxon>
        <taxon>Leptospiraceae</taxon>
        <taxon>Leptospira</taxon>
    </lineage>
</organism>
<evidence type="ECO:0000313" key="3">
    <source>
        <dbReference type="Proteomes" id="UP000232122"/>
    </source>
</evidence>
<reference evidence="2 3" key="1">
    <citation type="journal article" date="2018" name="Microb. Genom.">
        <title>Deciphering the unexplored Leptospira diversity from soils uncovers genomic evolution to virulence.</title>
        <authorList>
            <person name="Thibeaux R."/>
            <person name="Iraola G."/>
            <person name="Ferres I."/>
            <person name="Bierque E."/>
            <person name="Girault D."/>
            <person name="Soupe-Gilbert M.E."/>
            <person name="Picardeau M."/>
            <person name="Goarant C."/>
        </authorList>
    </citation>
    <scope>NUCLEOTIDE SEQUENCE [LARGE SCALE GENOMIC DNA]</scope>
    <source>
        <strain evidence="2 3">ATI7-C-A5</strain>
    </source>
</reference>
<dbReference type="RefSeq" id="WP_165783409.1">
    <property type="nucleotide sequence ID" value="NZ_NPEF02000031.1"/>
</dbReference>
<name>A0AAE4QUB9_9LEPT</name>
<evidence type="ECO:0000313" key="2">
    <source>
        <dbReference type="EMBL" id="MDV6237719.1"/>
    </source>
</evidence>